<sequence>MDYAFKPQQPEKHKIFVSFHNEDQEYRQAFDQFYGDHFISMSVDFGDIEPESDDEYIKRLIQEEHIVNSSVVFALYGANTYKRKHVDWEISAALNEKVGGHKGLVVLLLPTFPARPYNSLGQFDLSLISQHLHPRTAAHLQNGYADLYYWPGMYPTLPSVPIPNIIQQAITKREKFSHLIDNTRHLQYRQNLP</sequence>
<evidence type="ECO:0000259" key="1">
    <source>
        <dbReference type="Pfam" id="PF08937"/>
    </source>
</evidence>
<dbReference type="AlphaFoldDB" id="A0A1G2MXX5"/>
<dbReference type="Pfam" id="PF08937">
    <property type="entry name" value="ThsB_TIR"/>
    <property type="match status" value="1"/>
</dbReference>
<proteinExistence type="predicted"/>
<gene>
    <name evidence="2" type="ORF">A3F51_02695</name>
</gene>
<dbReference type="STRING" id="1802315.A3F51_02695"/>
<organism evidence="2 3">
    <name type="scientific">Candidatus Taylorbacteria bacterium RIFCSPHIGHO2_12_FULL_45_16</name>
    <dbReference type="NCBI Taxonomy" id="1802315"/>
    <lineage>
        <taxon>Bacteria</taxon>
        <taxon>Candidatus Tayloriibacteriota</taxon>
    </lineage>
</organism>
<dbReference type="EMBL" id="MHRT01000012">
    <property type="protein sequence ID" value="OHA28623.1"/>
    <property type="molecule type" value="Genomic_DNA"/>
</dbReference>
<feature type="domain" description="Thoeris protein ThsB TIR-like" evidence="1">
    <location>
        <begin position="16"/>
        <end position="106"/>
    </location>
</feature>
<comment type="caution">
    <text evidence="2">The sequence shown here is derived from an EMBL/GenBank/DDBJ whole genome shotgun (WGS) entry which is preliminary data.</text>
</comment>
<evidence type="ECO:0000313" key="3">
    <source>
        <dbReference type="Proteomes" id="UP000178089"/>
    </source>
</evidence>
<reference evidence="2 3" key="1">
    <citation type="journal article" date="2016" name="Nat. Commun.">
        <title>Thousands of microbial genomes shed light on interconnected biogeochemical processes in an aquifer system.</title>
        <authorList>
            <person name="Anantharaman K."/>
            <person name="Brown C.T."/>
            <person name="Hug L.A."/>
            <person name="Sharon I."/>
            <person name="Castelle C.J."/>
            <person name="Probst A.J."/>
            <person name="Thomas B.C."/>
            <person name="Singh A."/>
            <person name="Wilkins M.J."/>
            <person name="Karaoz U."/>
            <person name="Brodie E.L."/>
            <person name="Williams K.H."/>
            <person name="Hubbard S.S."/>
            <person name="Banfield J.F."/>
        </authorList>
    </citation>
    <scope>NUCLEOTIDE SEQUENCE [LARGE SCALE GENOMIC DNA]</scope>
</reference>
<dbReference type="InterPro" id="IPR015032">
    <property type="entry name" value="ThsB__TIR-like_domain"/>
</dbReference>
<protein>
    <recommendedName>
        <fullName evidence="1">Thoeris protein ThsB TIR-like domain-containing protein</fullName>
    </recommendedName>
</protein>
<name>A0A1G2MXX5_9BACT</name>
<accession>A0A1G2MXX5</accession>
<dbReference type="Proteomes" id="UP000178089">
    <property type="component" value="Unassembled WGS sequence"/>
</dbReference>
<evidence type="ECO:0000313" key="2">
    <source>
        <dbReference type="EMBL" id="OHA28623.1"/>
    </source>
</evidence>